<dbReference type="InterPro" id="IPR036291">
    <property type="entry name" value="NAD(P)-bd_dom_sf"/>
</dbReference>
<dbReference type="Pfam" id="PF01408">
    <property type="entry name" value="GFO_IDH_MocA"/>
    <property type="match status" value="1"/>
</dbReference>
<evidence type="ECO:0000256" key="1">
    <source>
        <dbReference type="ARBA" id="ARBA00022741"/>
    </source>
</evidence>
<dbReference type="Gene3D" id="3.40.50.720">
    <property type="entry name" value="NAD(P)-binding Rossmann-like Domain"/>
    <property type="match status" value="1"/>
</dbReference>
<proteinExistence type="predicted"/>
<dbReference type="Pfam" id="PF05192">
    <property type="entry name" value="MutS_III"/>
    <property type="match status" value="1"/>
</dbReference>
<accession>A0A9Q1QPX9</accession>
<feature type="domain" description="DNA mismatch repair proteins mutS family" evidence="5">
    <location>
        <begin position="844"/>
        <end position="1031"/>
    </location>
</feature>
<comment type="caution">
    <text evidence="6">The sequence shown here is derived from an EMBL/GenBank/DDBJ whole genome shotgun (WGS) entry which is preliminary data.</text>
</comment>
<dbReference type="Gene3D" id="1.10.1420.10">
    <property type="match status" value="2"/>
</dbReference>
<dbReference type="GO" id="GO:0006298">
    <property type="term" value="P:mismatch repair"/>
    <property type="evidence" value="ECO:0007669"/>
    <property type="project" value="InterPro"/>
</dbReference>
<dbReference type="InterPro" id="IPR027417">
    <property type="entry name" value="P-loop_NTPase"/>
</dbReference>
<dbReference type="SUPFAM" id="SSF48334">
    <property type="entry name" value="DNA repair protein MutS, domain III"/>
    <property type="match status" value="1"/>
</dbReference>
<dbReference type="Gene3D" id="3.30.360.10">
    <property type="entry name" value="Dihydrodipicolinate Reductase, domain 2"/>
    <property type="match status" value="1"/>
</dbReference>
<keyword evidence="3" id="KW-0238">DNA-binding</keyword>
<dbReference type="GO" id="GO:0005524">
    <property type="term" value="F:ATP binding"/>
    <property type="evidence" value="ECO:0007669"/>
    <property type="project" value="UniProtKB-KW"/>
</dbReference>
<protein>
    <recommendedName>
        <fullName evidence="8">DNA mismatch repair protein MSH4</fullName>
    </recommendedName>
</protein>
<dbReference type="SMART" id="SM00533">
    <property type="entry name" value="MUTSd"/>
    <property type="match status" value="1"/>
</dbReference>
<dbReference type="FunFam" id="1.10.1420.10:FF:000012">
    <property type="entry name" value="DNA mismatch repair protein MSH4"/>
    <property type="match status" value="1"/>
</dbReference>
<dbReference type="SUPFAM" id="SSF52540">
    <property type="entry name" value="P-loop containing nucleoside triphosphate hydrolases"/>
    <property type="match status" value="1"/>
</dbReference>
<dbReference type="Proteomes" id="UP001153076">
    <property type="component" value="Unassembled WGS sequence"/>
</dbReference>
<evidence type="ECO:0000313" key="7">
    <source>
        <dbReference type="Proteomes" id="UP001153076"/>
    </source>
</evidence>
<dbReference type="InterPro" id="IPR000683">
    <property type="entry name" value="Gfo/Idh/MocA-like_OxRdtase_N"/>
</dbReference>
<dbReference type="FunFam" id="1.10.1420.10:FF:000011">
    <property type="entry name" value="DNA mismatch repair protein MSH4"/>
    <property type="match status" value="1"/>
</dbReference>
<dbReference type="Pfam" id="PF02894">
    <property type="entry name" value="GFO_IDH_MocA_C"/>
    <property type="match status" value="1"/>
</dbReference>
<keyword evidence="2" id="KW-0067">ATP-binding</keyword>
<dbReference type="InterPro" id="IPR050424">
    <property type="entry name" value="Gfo-Idh-MocA_inositol_DH"/>
</dbReference>
<sequence length="1095" mass="122857">MAQVVESTIKYGIIGVGMMGREHLINLYHLRDRGIAVVCIVDPHPPSQQSALDLACSFDWPIRVFSGHKELLDSGLCDVLIVSTPNMTHYQILMDIISHPKPHHVLVEKPLCTTVLHCKQVVEAARKRPEIMVQVGLEYRYMPSVAMLIEIVKGGKVGPVRMVAIREHRFPFLVKVNNWNRFNANTGGTLVEKCCHFFDLMRLFTGANPIRVMASGAMNVNHKDEVYDGKVPDIIDNAYVIVEFDNGSRGMLDLCMFAEGSKNEQEISVVGDVGKGEAFVPEGIVRFGTRVGGRDGVLTIRTVGVAALDLRSASFHLSQYIETSSSYQNTKTLLHFYDPMVIIVPPSKMAADGMVGVSVLVDRYYPASKKIIMVRGCFDDTKGAVLVRNLAAKDPSALGLDSYYKQYYLCLAAAAATIKWTETEKGVIITNHSLLVTFNGSFDHVNIDASSVQNLELIEPLHSNLLGTSNKKKSLFHVLKTTRTTGGSLLDSTRLLRANLLQPLKDIETINARLDCLDELMRNEQLFFGLSQVLRKFPKETDRVLCHFCFKQKNVTNKVLDIDIAKRSQMMISSIILLKTSLDALPLLSTVIKDAKSFLLRNIYKSICENGKYGLIRQRILQVIDEDVVHARVPFIARTQQCFAVKAGIDGLLDVARRTFCDTSEAIHKLANKYREDFKLPNLKLPFNNRQGFYFSISQKDVQGKLPGKFIQHVSDVRCEYEHEQVVKHGNNIHCSTLELASLNARNKSAAAECCVRTELCLEALNDAIREDVSMLTLLAEVLCLLDMIVNSFAHMISTKPVDRYIRPDFTENGPLAIDAGRHPILESIHSDFIPNNIFLSEASNMVIVMGPNMSGKSTYLQQVCLIVILAQIGCYIPARFSTIRVVDRIFTRMGAVDNLESNSSTFMTEMRETAFILQNASQRSLIVMDELGRATSSSDGFAIAWSCCENLLSLKAYTIFATHMENLSELATLYPNVKILHFHVDIRNNRLDFKFQLKDGPRHVPHYGLLLASVAGLPSSVIETAQIITSKITEKYEYTQEARRMEVNQLQYYPIQMVYRVAQRLICLKYSNHDEDSVREALQTLKESYLGGRL</sequence>
<dbReference type="InterPro" id="IPR004104">
    <property type="entry name" value="Gfo/Idh/MocA-like_OxRdtase_C"/>
</dbReference>
<dbReference type="EMBL" id="JAKOGI010000022">
    <property type="protein sequence ID" value="KAJ8449416.1"/>
    <property type="molecule type" value="Genomic_DNA"/>
</dbReference>
<evidence type="ECO:0008006" key="8">
    <source>
        <dbReference type="Google" id="ProtNLM"/>
    </source>
</evidence>
<keyword evidence="7" id="KW-1185">Reference proteome</keyword>
<organism evidence="6 7">
    <name type="scientific">Carnegiea gigantea</name>
    <dbReference type="NCBI Taxonomy" id="171969"/>
    <lineage>
        <taxon>Eukaryota</taxon>
        <taxon>Viridiplantae</taxon>
        <taxon>Streptophyta</taxon>
        <taxon>Embryophyta</taxon>
        <taxon>Tracheophyta</taxon>
        <taxon>Spermatophyta</taxon>
        <taxon>Magnoliopsida</taxon>
        <taxon>eudicotyledons</taxon>
        <taxon>Gunneridae</taxon>
        <taxon>Pentapetalae</taxon>
        <taxon>Caryophyllales</taxon>
        <taxon>Cactineae</taxon>
        <taxon>Cactaceae</taxon>
        <taxon>Cactoideae</taxon>
        <taxon>Echinocereeae</taxon>
        <taxon>Carnegiea</taxon>
    </lineage>
</organism>
<dbReference type="SUPFAM" id="SSF51735">
    <property type="entry name" value="NAD(P)-binding Rossmann-fold domains"/>
    <property type="match status" value="1"/>
</dbReference>
<dbReference type="SMART" id="SM00534">
    <property type="entry name" value="MUTSac"/>
    <property type="match status" value="1"/>
</dbReference>
<gene>
    <name evidence="6" type="ORF">Cgig2_002548</name>
</gene>
<evidence type="ECO:0000256" key="2">
    <source>
        <dbReference type="ARBA" id="ARBA00022840"/>
    </source>
</evidence>
<dbReference type="InterPro" id="IPR007696">
    <property type="entry name" value="DNA_mismatch_repair_MutS_core"/>
</dbReference>
<dbReference type="InterPro" id="IPR036187">
    <property type="entry name" value="DNA_mismatch_repair_MutS_sf"/>
</dbReference>
<dbReference type="Gene3D" id="3.40.50.300">
    <property type="entry name" value="P-loop containing nucleotide triphosphate hydrolases"/>
    <property type="match status" value="1"/>
</dbReference>
<dbReference type="FunFam" id="3.40.50.300:FF:001249">
    <property type="entry name" value="DNA mismatch repair protein MSH4"/>
    <property type="match status" value="1"/>
</dbReference>
<evidence type="ECO:0000259" key="5">
    <source>
        <dbReference type="SMART" id="SM00534"/>
    </source>
</evidence>
<dbReference type="AlphaFoldDB" id="A0A9Q1QPX9"/>
<dbReference type="InterPro" id="IPR007861">
    <property type="entry name" value="DNA_mismatch_repair_MutS_clamp"/>
</dbReference>
<evidence type="ECO:0000259" key="4">
    <source>
        <dbReference type="SMART" id="SM00533"/>
    </source>
</evidence>
<dbReference type="PANTHER" id="PTHR43593:SF1">
    <property type="entry name" value="INOSITOL 2-DEHYDROGENASE"/>
    <property type="match status" value="1"/>
</dbReference>
<dbReference type="Pfam" id="PF00488">
    <property type="entry name" value="MutS_V"/>
    <property type="match status" value="1"/>
</dbReference>
<dbReference type="GO" id="GO:0030983">
    <property type="term" value="F:mismatched DNA binding"/>
    <property type="evidence" value="ECO:0007669"/>
    <property type="project" value="InterPro"/>
</dbReference>
<dbReference type="SUPFAM" id="SSF55347">
    <property type="entry name" value="Glyceraldehyde-3-phosphate dehydrogenase-like, C-terminal domain"/>
    <property type="match status" value="1"/>
</dbReference>
<dbReference type="PANTHER" id="PTHR43593">
    <property type="match status" value="1"/>
</dbReference>
<reference evidence="6" key="1">
    <citation type="submission" date="2022-04" db="EMBL/GenBank/DDBJ databases">
        <title>Carnegiea gigantea Genome sequencing and assembly v2.</title>
        <authorList>
            <person name="Copetti D."/>
            <person name="Sanderson M.J."/>
            <person name="Burquez A."/>
            <person name="Wojciechowski M.F."/>
        </authorList>
    </citation>
    <scope>NUCLEOTIDE SEQUENCE</scope>
    <source>
        <strain evidence="6">SGP5-SGP5p</strain>
        <tissue evidence="6">Aerial part</tissue>
    </source>
</reference>
<dbReference type="InterPro" id="IPR000432">
    <property type="entry name" value="DNA_mismatch_repair_MutS_C"/>
</dbReference>
<evidence type="ECO:0000313" key="6">
    <source>
        <dbReference type="EMBL" id="KAJ8449416.1"/>
    </source>
</evidence>
<dbReference type="Pfam" id="PF05190">
    <property type="entry name" value="MutS_IV"/>
    <property type="match status" value="1"/>
</dbReference>
<feature type="domain" description="DNA mismatch repair protein MutS core" evidence="4">
    <location>
        <begin position="470"/>
        <end position="829"/>
    </location>
</feature>
<name>A0A9Q1QPX9_9CARY</name>
<keyword evidence="1" id="KW-0547">Nucleotide-binding</keyword>
<evidence type="ECO:0000256" key="3">
    <source>
        <dbReference type="ARBA" id="ARBA00023125"/>
    </source>
</evidence>
<dbReference type="OrthoDB" id="276261at2759"/>